<evidence type="ECO:0000313" key="5">
    <source>
        <dbReference type="Proteomes" id="UP000004478"/>
    </source>
</evidence>
<name>K1KYJ9_CECL9</name>
<dbReference type="RefSeq" id="WP_009185170.1">
    <property type="nucleotide sequence ID" value="NZ_AMGM01000030.1"/>
</dbReference>
<feature type="chain" id="PRO_5003850118" description="SbsA Ig-like domain-containing protein" evidence="2">
    <location>
        <begin position="21"/>
        <end position="568"/>
    </location>
</feature>
<keyword evidence="5" id="KW-1185">Reference proteome</keyword>
<sequence length="568" mass="65522">MKYLIQILSFILIISLYSCAKQSTPMGGPKDEEPPILLSINPNNESTDVRTNIIEIEFNEYIALENPNKQIIITPRIKKEEMEVTANKNRVTIKMNQDLEDSTTYVFNFQNSIKDITEGNVPPDLRLVFSTGPDIDSLTFSGKVDYMFHQRDPKLKDIYVGLYELNDTTDVLTAPPYYIGSTDSIGRFTLTNIKAGKYKAYAWHDPNNSLKAEEKQEAYSFIIDTLNINENLSGAQFYLNKADLSEFKINRASTIGTNYDVVLSKFPVDIKIGHEALNENIFYRRNDKTIRFYHTRLTNDSTAINLNLKDSTGISLDTVIYAKFEESDRRKEELELKVGGKKNFLDALIAELTFNKPIKAINYDSLYIRYDTASIIPIEKEWIYFKDSIDRTVLNIAWTVPDTISKETFILYVGDSTFSDVEGIFNKEKVETSFRKLNKESLSDQINIKVNTDELPIIIQILTKRDEILEERYLEEKNEVTLNHVEPGTYYIRAIVDRNKNRRWDTSNMHQNRYAEPVYYMENEGADNPRDVTIRGGWSLDLTIEPYLPQGINKENTAIQEKNNVDNL</sequence>
<dbReference type="InterPro" id="IPR032812">
    <property type="entry name" value="SbsA_Ig"/>
</dbReference>
<organism evidence="4 5">
    <name type="scientific">Cecembia lonarensis (strain CCUG 58316 / KCTC 22772 / LW9)</name>
    <dbReference type="NCBI Taxonomy" id="1225176"/>
    <lineage>
        <taxon>Bacteria</taxon>
        <taxon>Pseudomonadati</taxon>
        <taxon>Bacteroidota</taxon>
        <taxon>Cytophagia</taxon>
        <taxon>Cytophagales</taxon>
        <taxon>Cyclobacteriaceae</taxon>
        <taxon>Cecembia</taxon>
    </lineage>
</organism>
<dbReference type="PROSITE" id="PS51257">
    <property type="entry name" value="PROKAR_LIPOPROTEIN"/>
    <property type="match status" value="1"/>
</dbReference>
<keyword evidence="1 2" id="KW-0732">Signal</keyword>
<comment type="caution">
    <text evidence="4">The sequence shown here is derived from an EMBL/GenBank/DDBJ whole genome shotgun (WGS) entry which is preliminary data.</text>
</comment>
<feature type="domain" description="SbsA Ig-like" evidence="3">
    <location>
        <begin position="31"/>
        <end position="131"/>
    </location>
</feature>
<evidence type="ECO:0000256" key="1">
    <source>
        <dbReference type="ARBA" id="ARBA00022729"/>
    </source>
</evidence>
<accession>K1KYJ9</accession>
<proteinExistence type="predicted"/>
<evidence type="ECO:0000259" key="3">
    <source>
        <dbReference type="Pfam" id="PF13205"/>
    </source>
</evidence>
<evidence type="ECO:0000256" key="2">
    <source>
        <dbReference type="SAM" id="SignalP"/>
    </source>
</evidence>
<dbReference type="AlphaFoldDB" id="K1KYJ9"/>
<dbReference type="EMBL" id="AMGM01000030">
    <property type="protein sequence ID" value="EKB49210.1"/>
    <property type="molecule type" value="Genomic_DNA"/>
</dbReference>
<dbReference type="Pfam" id="PF13205">
    <property type="entry name" value="Big_5"/>
    <property type="match status" value="1"/>
</dbReference>
<dbReference type="PATRIC" id="fig|1225176.3.peg.2283"/>
<dbReference type="Proteomes" id="UP000004478">
    <property type="component" value="Unassembled WGS sequence"/>
</dbReference>
<feature type="signal peptide" evidence="2">
    <location>
        <begin position="1"/>
        <end position="20"/>
    </location>
</feature>
<evidence type="ECO:0000313" key="4">
    <source>
        <dbReference type="EMBL" id="EKB49210.1"/>
    </source>
</evidence>
<gene>
    <name evidence="4" type="ORF">B879_02140</name>
</gene>
<protein>
    <recommendedName>
        <fullName evidence="3">SbsA Ig-like domain-containing protein</fullName>
    </recommendedName>
</protein>
<reference evidence="4 5" key="1">
    <citation type="journal article" date="2012" name="J. Bacteriol.">
        <title>Draft Genome Sequence of Cecembia lonarensis Strain LW9T, Isolated from Lonar Lake, a Haloalkaline Lake in India.</title>
        <authorList>
            <person name="Shivaji S."/>
            <person name="Ara S."/>
            <person name="Singh A."/>
            <person name="Pinnaka A.K."/>
        </authorList>
    </citation>
    <scope>NUCLEOTIDE SEQUENCE [LARGE SCALE GENOMIC DNA]</scope>
    <source>
        <strain evidence="4 5">LW9</strain>
    </source>
</reference>